<name>A0AAE0BGV4_9CHLO</name>
<reference evidence="1 2" key="1">
    <citation type="journal article" date="2015" name="Genome Biol. Evol.">
        <title>Comparative Genomics of a Bacterivorous Green Alga Reveals Evolutionary Causalities and Consequences of Phago-Mixotrophic Mode of Nutrition.</title>
        <authorList>
            <person name="Burns J.A."/>
            <person name="Paasch A."/>
            <person name="Narechania A."/>
            <person name="Kim E."/>
        </authorList>
    </citation>
    <scope>NUCLEOTIDE SEQUENCE [LARGE SCALE GENOMIC DNA]</scope>
    <source>
        <strain evidence="1 2">PLY_AMNH</strain>
    </source>
</reference>
<dbReference type="AlphaFoldDB" id="A0AAE0BGV4"/>
<gene>
    <name evidence="1" type="ORF">CYMTET_54083</name>
</gene>
<dbReference type="EMBL" id="LGRX02035228">
    <property type="protein sequence ID" value="KAK3235739.1"/>
    <property type="molecule type" value="Genomic_DNA"/>
</dbReference>
<comment type="caution">
    <text evidence="1">The sequence shown here is derived from an EMBL/GenBank/DDBJ whole genome shotgun (WGS) entry which is preliminary data.</text>
</comment>
<keyword evidence="2" id="KW-1185">Reference proteome</keyword>
<dbReference type="Proteomes" id="UP001190700">
    <property type="component" value="Unassembled WGS sequence"/>
</dbReference>
<evidence type="ECO:0000313" key="1">
    <source>
        <dbReference type="EMBL" id="KAK3235739.1"/>
    </source>
</evidence>
<protein>
    <submittedName>
        <fullName evidence="1">Uncharacterized protein</fullName>
    </submittedName>
</protein>
<accession>A0AAE0BGV4</accession>
<sequence length="159" mass="17832">MQLRRSYYDKSNIPKRHQQMQLSLNFLSQGVDIILSNFLASLDTTFVHPVHPGHAPALLNLDYRLATEPCDEVCNNMPAQILHRVAKGCTRHCITELFTTTGQHMRTTNSCCCTSGLWWPPCPRRSTMEPLEVARAIYITEPVDPAQFLAGLSPHGQGS</sequence>
<organism evidence="1 2">
    <name type="scientific">Cymbomonas tetramitiformis</name>
    <dbReference type="NCBI Taxonomy" id="36881"/>
    <lineage>
        <taxon>Eukaryota</taxon>
        <taxon>Viridiplantae</taxon>
        <taxon>Chlorophyta</taxon>
        <taxon>Pyramimonadophyceae</taxon>
        <taxon>Pyramimonadales</taxon>
        <taxon>Pyramimonadaceae</taxon>
        <taxon>Cymbomonas</taxon>
    </lineage>
</organism>
<evidence type="ECO:0000313" key="2">
    <source>
        <dbReference type="Proteomes" id="UP001190700"/>
    </source>
</evidence>
<proteinExistence type="predicted"/>